<reference evidence="1" key="2">
    <citation type="submission" date="2020-09" db="EMBL/GenBank/DDBJ databases">
        <authorList>
            <person name="Sun Q."/>
            <person name="Zhou Y."/>
        </authorList>
    </citation>
    <scope>NUCLEOTIDE SEQUENCE</scope>
    <source>
        <strain evidence="1">CGMCC 1.15760</strain>
    </source>
</reference>
<evidence type="ECO:0000313" key="2">
    <source>
        <dbReference type="Proteomes" id="UP000616608"/>
    </source>
</evidence>
<protein>
    <submittedName>
        <fullName evidence="1">Uncharacterized protein</fullName>
    </submittedName>
</protein>
<organism evidence="1 2">
    <name type="scientific">Lysinibacillus alkalisoli</name>
    <dbReference type="NCBI Taxonomy" id="1911548"/>
    <lineage>
        <taxon>Bacteria</taxon>
        <taxon>Bacillati</taxon>
        <taxon>Bacillota</taxon>
        <taxon>Bacilli</taxon>
        <taxon>Bacillales</taxon>
        <taxon>Bacillaceae</taxon>
        <taxon>Lysinibacillus</taxon>
    </lineage>
</organism>
<keyword evidence="2" id="KW-1185">Reference proteome</keyword>
<reference evidence="1" key="1">
    <citation type="journal article" date="2014" name="Int. J. Syst. Evol. Microbiol.">
        <title>Complete genome sequence of Corynebacterium casei LMG S-19264T (=DSM 44701T), isolated from a smear-ripened cheese.</title>
        <authorList>
            <consortium name="US DOE Joint Genome Institute (JGI-PGF)"/>
            <person name="Walter F."/>
            <person name="Albersmeier A."/>
            <person name="Kalinowski J."/>
            <person name="Ruckert C."/>
        </authorList>
    </citation>
    <scope>NUCLEOTIDE SEQUENCE</scope>
    <source>
        <strain evidence="1">CGMCC 1.15760</strain>
    </source>
</reference>
<dbReference type="AlphaFoldDB" id="A0A917FZY6"/>
<accession>A0A917FZY6</accession>
<dbReference type="Proteomes" id="UP000616608">
    <property type="component" value="Unassembled WGS sequence"/>
</dbReference>
<proteinExistence type="predicted"/>
<dbReference type="RefSeq" id="WP_188613688.1">
    <property type="nucleotide sequence ID" value="NZ_BMJT01000002.1"/>
</dbReference>
<dbReference type="EMBL" id="BMJT01000002">
    <property type="protein sequence ID" value="GGG15794.1"/>
    <property type="molecule type" value="Genomic_DNA"/>
</dbReference>
<name>A0A917FZY6_9BACI</name>
<evidence type="ECO:0000313" key="1">
    <source>
        <dbReference type="EMBL" id="GGG15794.1"/>
    </source>
</evidence>
<gene>
    <name evidence="1" type="ORF">GCM10007425_07630</name>
</gene>
<comment type="caution">
    <text evidence="1">The sequence shown here is derived from an EMBL/GenBank/DDBJ whole genome shotgun (WGS) entry which is preliminary data.</text>
</comment>
<sequence length="79" mass="9157">MYSVLEVLKRLPTDELPTYGEIITFARIYKARPRFGIITVDLLEQKLHLLAQKGEIRLVYAENTDHPHVLVGVKLPHFM</sequence>